<gene>
    <name evidence="1" type="ORF">H3309_04960</name>
</gene>
<dbReference type="Proteomes" id="UP000515292">
    <property type="component" value="Chromosome"/>
</dbReference>
<dbReference type="Pfam" id="PF03693">
    <property type="entry name" value="ParD_antitoxin"/>
    <property type="match status" value="1"/>
</dbReference>
<dbReference type="RefSeq" id="WP_182297652.1">
    <property type="nucleotide sequence ID" value="NZ_CP059851.1"/>
</dbReference>
<dbReference type="KEGG" id="sand:H3309_04960"/>
<dbReference type="AlphaFoldDB" id="A0A7G5IKD7"/>
<reference evidence="1 2" key="1">
    <citation type="submission" date="2020-07" db="EMBL/GenBank/DDBJ databases">
        <title>Complete genome sequence for Sandaracinobacter sp. M6.</title>
        <authorList>
            <person name="Tang Y."/>
            <person name="Liu Q."/>
            <person name="Guo Z."/>
            <person name="Lei P."/>
            <person name="Huang B."/>
        </authorList>
    </citation>
    <scope>NUCLEOTIDE SEQUENCE [LARGE SCALE GENOMIC DNA]</scope>
    <source>
        <strain evidence="1 2">M6</strain>
    </source>
</reference>
<dbReference type="EMBL" id="CP059851">
    <property type="protein sequence ID" value="QMW23829.1"/>
    <property type="molecule type" value="Genomic_DNA"/>
</dbReference>
<evidence type="ECO:0000313" key="1">
    <source>
        <dbReference type="EMBL" id="QMW23829.1"/>
    </source>
</evidence>
<accession>A0A7G5IKD7</accession>
<organism evidence="1 2">
    <name type="scientific">Sandaracinobacteroides saxicola</name>
    <dbReference type="NCBI Taxonomy" id="2759707"/>
    <lineage>
        <taxon>Bacteria</taxon>
        <taxon>Pseudomonadati</taxon>
        <taxon>Pseudomonadota</taxon>
        <taxon>Alphaproteobacteria</taxon>
        <taxon>Sphingomonadales</taxon>
        <taxon>Sphingosinicellaceae</taxon>
        <taxon>Sandaracinobacteroides</taxon>
    </lineage>
</organism>
<proteinExistence type="predicted"/>
<sequence>MSLGSAKAIGQRLVAEGRFDNLSEACRAGLRRLEQDERVVDRLVALGAAGMASGIDDGFDIDAFVDAMPAES</sequence>
<evidence type="ECO:0000313" key="2">
    <source>
        <dbReference type="Proteomes" id="UP000515292"/>
    </source>
</evidence>
<protein>
    <submittedName>
        <fullName evidence="1">Type II toxin-antitoxin system ParD family antitoxin</fullName>
    </submittedName>
</protein>
<keyword evidence="2" id="KW-1185">Reference proteome</keyword>
<dbReference type="InterPro" id="IPR022789">
    <property type="entry name" value="ParD"/>
</dbReference>
<dbReference type="Gene3D" id="6.10.10.120">
    <property type="entry name" value="Antitoxin ParD1-like"/>
    <property type="match status" value="1"/>
</dbReference>
<name>A0A7G5IKD7_9SPHN</name>
<dbReference type="InterPro" id="IPR038296">
    <property type="entry name" value="ParD_sf"/>
</dbReference>